<dbReference type="GO" id="GO:0005886">
    <property type="term" value="C:plasma membrane"/>
    <property type="evidence" value="ECO:0007669"/>
    <property type="project" value="UniProtKB-SubCell"/>
</dbReference>
<keyword evidence="9 10" id="KW-0807">Transducer</keyword>
<protein>
    <recommendedName>
        <fullName evidence="10">Odorant receptor</fullName>
    </recommendedName>
</protein>
<sequence length="435" mass="50333">MRSRLKEVSSRRRFRGAGRTFQLRINSVLESQHCSNWGAYCTYQSMETKEDEYMKPLVQLLKFGGFWFDFSGHKHAMALKWCNIARNVIAFSVWAYQMAYFMGGVSYLLTEAGVFVPICFDEGAVAVIVLCNQSTIRETIRIYRKRFEVFGSTPWAKNIIDSEMNKFNRIFQLPKLMLSVFFLFYSVVPLVYDAVLAYSGKSPYVVPLPLNFLLETPMQRTPAFYMTIYLSYLYFMIIVPRFIAFEALMMYIVAFVVIDVKILVQKMKNLSEKDDGSLFLQEEWNLKDVIDHHSTVVRVVEEHFWLVGLAMMVQNLTFSISSCLVIYLTKTSFNNGDIVLALFCGNFVVLLMILNLMFNGAGVLIENQGEMVLTAIYDTEWYKQPPKVRKEINAMLRQGLHVLKISYWSNTVNFETAMVVLNRAYSFFTLINTGE</sequence>
<dbReference type="GO" id="GO:0004984">
    <property type="term" value="F:olfactory receptor activity"/>
    <property type="evidence" value="ECO:0007669"/>
    <property type="project" value="InterPro"/>
</dbReference>
<name>A0A8S9WRZ2_APOLU</name>
<dbReference type="PANTHER" id="PTHR21137:SF35">
    <property type="entry name" value="ODORANT RECEPTOR 19A-RELATED"/>
    <property type="match status" value="1"/>
</dbReference>
<evidence type="ECO:0000256" key="10">
    <source>
        <dbReference type="RuleBase" id="RU351113"/>
    </source>
</evidence>
<dbReference type="AlphaFoldDB" id="A0A8S9WRZ2"/>
<comment type="similarity">
    <text evidence="10">Belongs to the insect chemoreceptor superfamily. Heteromeric odorant receptor channel (TC 1.A.69) family.</text>
</comment>
<keyword evidence="6 10" id="KW-1133">Transmembrane helix</keyword>
<dbReference type="OrthoDB" id="6605913at2759"/>
<dbReference type="EMBL" id="WIXP02000015">
    <property type="protein sequence ID" value="KAF6199512.1"/>
    <property type="molecule type" value="Genomic_DNA"/>
</dbReference>
<keyword evidence="3 10" id="KW-0716">Sensory transduction</keyword>
<keyword evidence="5 10" id="KW-0552">Olfaction</keyword>
<evidence type="ECO:0000256" key="4">
    <source>
        <dbReference type="ARBA" id="ARBA00022692"/>
    </source>
</evidence>
<feature type="transmembrane region" description="Helical" evidence="10">
    <location>
        <begin position="304"/>
        <end position="327"/>
    </location>
</feature>
<feature type="transmembrane region" description="Helical" evidence="10">
    <location>
        <begin position="115"/>
        <end position="136"/>
    </location>
</feature>
<reference evidence="11" key="1">
    <citation type="journal article" date="2021" name="Mol. Ecol. Resour.">
        <title>Apolygus lucorum genome provides insights into omnivorousness and mesophyll feeding.</title>
        <authorList>
            <person name="Liu Y."/>
            <person name="Liu H."/>
            <person name="Wang H."/>
            <person name="Huang T."/>
            <person name="Liu B."/>
            <person name="Yang B."/>
            <person name="Yin L."/>
            <person name="Li B."/>
            <person name="Zhang Y."/>
            <person name="Zhang S."/>
            <person name="Jiang F."/>
            <person name="Zhang X."/>
            <person name="Ren Y."/>
            <person name="Wang B."/>
            <person name="Wang S."/>
            <person name="Lu Y."/>
            <person name="Wu K."/>
            <person name="Fan W."/>
            <person name="Wang G."/>
        </authorList>
    </citation>
    <scope>NUCLEOTIDE SEQUENCE</scope>
    <source>
        <strain evidence="11">12Hb</strain>
    </source>
</reference>
<comment type="caution">
    <text evidence="11">The sequence shown here is derived from an EMBL/GenBank/DDBJ whole genome shotgun (WGS) entry which is preliminary data.</text>
</comment>
<feature type="transmembrane region" description="Helical" evidence="10">
    <location>
        <begin position="339"/>
        <end position="358"/>
    </location>
</feature>
<evidence type="ECO:0000256" key="9">
    <source>
        <dbReference type="ARBA" id="ARBA00023224"/>
    </source>
</evidence>
<keyword evidence="7 10" id="KW-0472">Membrane</keyword>
<feature type="transmembrane region" description="Helical" evidence="10">
    <location>
        <begin position="176"/>
        <end position="198"/>
    </location>
</feature>
<accession>A0A8S9WRZ2</accession>
<dbReference type="Pfam" id="PF02949">
    <property type="entry name" value="7tm_6"/>
    <property type="match status" value="1"/>
</dbReference>
<evidence type="ECO:0000313" key="11">
    <source>
        <dbReference type="EMBL" id="KAF6199512.1"/>
    </source>
</evidence>
<evidence type="ECO:0000256" key="7">
    <source>
        <dbReference type="ARBA" id="ARBA00023136"/>
    </source>
</evidence>
<organism evidence="11 12">
    <name type="scientific">Apolygus lucorum</name>
    <name type="common">Small green plant bug</name>
    <name type="synonym">Lygocoris lucorum</name>
    <dbReference type="NCBI Taxonomy" id="248454"/>
    <lineage>
        <taxon>Eukaryota</taxon>
        <taxon>Metazoa</taxon>
        <taxon>Ecdysozoa</taxon>
        <taxon>Arthropoda</taxon>
        <taxon>Hexapoda</taxon>
        <taxon>Insecta</taxon>
        <taxon>Pterygota</taxon>
        <taxon>Neoptera</taxon>
        <taxon>Paraneoptera</taxon>
        <taxon>Hemiptera</taxon>
        <taxon>Heteroptera</taxon>
        <taxon>Panheteroptera</taxon>
        <taxon>Cimicomorpha</taxon>
        <taxon>Miridae</taxon>
        <taxon>Mirini</taxon>
        <taxon>Apolygus</taxon>
    </lineage>
</organism>
<evidence type="ECO:0000256" key="3">
    <source>
        <dbReference type="ARBA" id="ARBA00022606"/>
    </source>
</evidence>
<dbReference type="PANTHER" id="PTHR21137">
    <property type="entry name" value="ODORANT RECEPTOR"/>
    <property type="match status" value="1"/>
</dbReference>
<evidence type="ECO:0000256" key="8">
    <source>
        <dbReference type="ARBA" id="ARBA00023170"/>
    </source>
</evidence>
<comment type="subcellular location">
    <subcellularLocation>
        <location evidence="1 10">Cell membrane</location>
        <topology evidence="1 10">Multi-pass membrane protein</topology>
    </subcellularLocation>
</comment>
<comment type="caution">
    <text evidence="10">Lacks conserved residue(s) required for the propagation of feature annotation.</text>
</comment>
<dbReference type="InterPro" id="IPR004117">
    <property type="entry name" value="7tm6_olfct_rcpt"/>
</dbReference>
<evidence type="ECO:0000256" key="2">
    <source>
        <dbReference type="ARBA" id="ARBA00022475"/>
    </source>
</evidence>
<evidence type="ECO:0000256" key="1">
    <source>
        <dbReference type="ARBA" id="ARBA00004651"/>
    </source>
</evidence>
<evidence type="ECO:0000256" key="5">
    <source>
        <dbReference type="ARBA" id="ARBA00022725"/>
    </source>
</evidence>
<keyword evidence="4 10" id="KW-0812">Transmembrane</keyword>
<keyword evidence="2" id="KW-1003">Cell membrane</keyword>
<gene>
    <name evidence="11" type="ORF">GE061_007538</name>
</gene>
<proteinExistence type="inferred from homology"/>
<evidence type="ECO:0000313" key="12">
    <source>
        <dbReference type="Proteomes" id="UP000466442"/>
    </source>
</evidence>
<dbReference type="Proteomes" id="UP000466442">
    <property type="component" value="Unassembled WGS sequence"/>
</dbReference>
<feature type="transmembrane region" description="Helical" evidence="10">
    <location>
        <begin position="88"/>
        <end position="109"/>
    </location>
</feature>
<dbReference type="GO" id="GO:0005549">
    <property type="term" value="F:odorant binding"/>
    <property type="evidence" value="ECO:0007669"/>
    <property type="project" value="InterPro"/>
</dbReference>
<dbReference type="GO" id="GO:0007165">
    <property type="term" value="P:signal transduction"/>
    <property type="evidence" value="ECO:0007669"/>
    <property type="project" value="UniProtKB-KW"/>
</dbReference>
<evidence type="ECO:0000256" key="6">
    <source>
        <dbReference type="ARBA" id="ARBA00022989"/>
    </source>
</evidence>
<keyword evidence="8 10" id="KW-0675">Receptor</keyword>
<feature type="transmembrane region" description="Helical" evidence="10">
    <location>
        <begin position="218"/>
        <end position="235"/>
    </location>
</feature>
<keyword evidence="12" id="KW-1185">Reference proteome</keyword>